<keyword evidence="4" id="KW-0479">Metal-binding</keyword>
<keyword evidence="8" id="KW-0411">Iron-sulfur</keyword>
<dbReference type="SUPFAM" id="SSF54862">
    <property type="entry name" value="4Fe-4S ferredoxins"/>
    <property type="match status" value="1"/>
</dbReference>
<dbReference type="PROSITE" id="PS00198">
    <property type="entry name" value="4FE4S_FER_1"/>
    <property type="match status" value="1"/>
</dbReference>
<evidence type="ECO:0000256" key="8">
    <source>
        <dbReference type="ARBA" id="ARBA00023014"/>
    </source>
</evidence>
<sequence>MALLKTLKSIGNYFHEIYDGVASLMRGMKVTGKYMVSPGEVVTQQYPENRATLKMFDSFKGELVMPHDENNQNKCTACNSCARKCPNGSIEVISARVEGEDGRSKRVLDRYIYHLDMCTFCGLCVQACEEGAIEFSQEFEHAVFNRDNLVKQLNKPGSTAKPSSE</sequence>
<reference evidence="13 14" key="1">
    <citation type="journal article" date="2023" name="Microbiol. Resour. Announc.">
        <title>Complete Genome Sequence of Imperialibacter roseus strain P4T.</title>
        <authorList>
            <person name="Tizabi D.R."/>
            <person name="Bachvaroff T."/>
            <person name="Hill R.T."/>
        </authorList>
    </citation>
    <scope>NUCLEOTIDE SEQUENCE [LARGE SCALE GENOMIC DNA]</scope>
    <source>
        <strain evidence="13 14">P4T</strain>
    </source>
</reference>
<dbReference type="EMBL" id="CP136051">
    <property type="protein sequence ID" value="WOK08972.1"/>
    <property type="molecule type" value="Genomic_DNA"/>
</dbReference>
<dbReference type="InterPro" id="IPR010226">
    <property type="entry name" value="NADH_quinone_OxRdtase_chainI"/>
</dbReference>
<evidence type="ECO:0000313" key="13">
    <source>
        <dbReference type="EMBL" id="WOK08972.1"/>
    </source>
</evidence>
<keyword evidence="2" id="KW-0004">4Fe-4S</keyword>
<evidence type="ECO:0000256" key="10">
    <source>
        <dbReference type="ARBA" id="ARBA00023075"/>
    </source>
</evidence>
<keyword evidence="3" id="KW-0874">Quinone</keyword>
<feature type="domain" description="4Fe-4S ferredoxin-type" evidence="12">
    <location>
        <begin position="109"/>
        <end position="138"/>
    </location>
</feature>
<keyword evidence="1" id="KW-1003">Cell membrane</keyword>
<accession>A0ABZ0IV95</accession>
<dbReference type="PANTHER" id="PTHR10849">
    <property type="entry name" value="NADH DEHYDROGENASE UBIQUINONE IRON-SULFUR PROTEIN 8, MITOCHONDRIAL"/>
    <property type="match status" value="1"/>
</dbReference>
<name>A0ABZ0IV95_9BACT</name>
<keyword evidence="9" id="KW-0520">NAD</keyword>
<dbReference type="PANTHER" id="PTHR10849:SF24">
    <property type="entry name" value="NADH-QUINONE OXIDOREDUCTASE SUBUNIT I 2"/>
    <property type="match status" value="1"/>
</dbReference>
<evidence type="ECO:0000259" key="12">
    <source>
        <dbReference type="PROSITE" id="PS51379"/>
    </source>
</evidence>
<dbReference type="InterPro" id="IPR017900">
    <property type="entry name" value="4Fe4S_Fe_S_CS"/>
</dbReference>
<dbReference type="Gene3D" id="3.30.70.3270">
    <property type="match status" value="1"/>
</dbReference>
<keyword evidence="6" id="KW-1278">Translocase</keyword>
<dbReference type="RefSeq" id="WP_317491599.1">
    <property type="nucleotide sequence ID" value="NZ_CP136051.1"/>
</dbReference>
<evidence type="ECO:0000313" key="14">
    <source>
        <dbReference type="Proteomes" id="UP001302349"/>
    </source>
</evidence>
<keyword evidence="14" id="KW-1185">Reference proteome</keyword>
<protein>
    <submittedName>
        <fullName evidence="13">4Fe-4S binding protein</fullName>
    </submittedName>
</protein>
<keyword evidence="11" id="KW-0472">Membrane</keyword>
<dbReference type="PROSITE" id="PS51379">
    <property type="entry name" value="4FE4S_FER_2"/>
    <property type="match status" value="2"/>
</dbReference>
<feature type="domain" description="4Fe-4S ferredoxin-type" evidence="12">
    <location>
        <begin position="66"/>
        <end position="95"/>
    </location>
</feature>
<evidence type="ECO:0000256" key="7">
    <source>
        <dbReference type="ARBA" id="ARBA00023004"/>
    </source>
</evidence>
<evidence type="ECO:0000256" key="5">
    <source>
        <dbReference type="ARBA" id="ARBA00022737"/>
    </source>
</evidence>
<evidence type="ECO:0000256" key="1">
    <source>
        <dbReference type="ARBA" id="ARBA00022475"/>
    </source>
</evidence>
<evidence type="ECO:0000256" key="4">
    <source>
        <dbReference type="ARBA" id="ARBA00022723"/>
    </source>
</evidence>
<keyword evidence="10" id="KW-0830">Ubiquinone</keyword>
<evidence type="ECO:0000256" key="9">
    <source>
        <dbReference type="ARBA" id="ARBA00023027"/>
    </source>
</evidence>
<dbReference type="InterPro" id="IPR017896">
    <property type="entry name" value="4Fe4S_Fe-S-bd"/>
</dbReference>
<evidence type="ECO:0000256" key="6">
    <source>
        <dbReference type="ARBA" id="ARBA00022967"/>
    </source>
</evidence>
<evidence type="ECO:0000256" key="11">
    <source>
        <dbReference type="ARBA" id="ARBA00023136"/>
    </source>
</evidence>
<evidence type="ECO:0000256" key="2">
    <source>
        <dbReference type="ARBA" id="ARBA00022485"/>
    </source>
</evidence>
<keyword evidence="7" id="KW-0408">Iron</keyword>
<evidence type="ECO:0000256" key="3">
    <source>
        <dbReference type="ARBA" id="ARBA00022719"/>
    </source>
</evidence>
<gene>
    <name evidence="13" type="ORF">RT717_10035</name>
</gene>
<dbReference type="Proteomes" id="UP001302349">
    <property type="component" value="Chromosome"/>
</dbReference>
<proteinExistence type="predicted"/>
<organism evidence="13 14">
    <name type="scientific">Imperialibacter roseus</name>
    <dbReference type="NCBI Taxonomy" id="1324217"/>
    <lineage>
        <taxon>Bacteria</taxon>
        <taxon>Pseudomonadati</taxon>
        <taxon>Bacteroidota</taxon>
        <taxon>Cytophagia</taxon>
        <taxon>Cytophagales</taxon>
        <taxon>Flammeovirgaceae</taxon>
        <taxon>Imperialibacter</taxon>
    </lineage>
</organism>
<keyword evidence="5" id="KW-0677">Repeat</keyword>
<dbReference type="Pfam" id="PF12838">
    <property type="entry name" value="Fer4_7"/>
    <property type="match status" value="1"/>
</dbReference>